<dbReference type="EMBL" id="CM042015">
    <property type="protein sequence ID" value="KAI3708565.1"/>
    <property type="molecule type" value="Genomic_DNA"/>
</dbReference>
<sequence length="771" mass="86674">MDLVTKDEHGKLANPFKITTQLKELSKGLICDPKLVSDKVCVLRQVVKSEHIAQTAADMAAEHPDYASLASKIVVSNIHKNTNESFSKTIKDIYERTVKKDPLIAGDVYAIIMEHATRLDHAIKDERDYDYDYIGLKILENSYLLKIEGKVVERPQYMLMRVAVAIHKHDIEAAILTYNFTSQRCFIHASPTLFNAGKPKAQLSSCFLVHMKEDNIRGICDTVKECAVISESPGGISVSLHDIRSGGSCIHGKNATFSRIIPMLRLFNDTGRYVDEQGRQRKGAIAVYLEPWHVDISEFLDLRNNRGKEEQESRDLFYALWVPDLFMKRVKSDGKWSLFCPSEAPGLASCWGKNFEDLYERFEREGKAKKVIKAKILWSEVLKSQIQTGTPYLLFKDSCNEKSNHKNLGTITSSSLRAEIIQYSSPTETAMCNLASIALPLCVQEKVFQGVPPEPKSSKLVGSIKKGGVTREFDFRKLALITSIVTNNLNKIIDVNYYPVETAKHSNLRHRPIAIGVQGLADTFALLGMAYDSKEAQELNKNIFETIYYNALVTSCELAKTKGHYESYVGSPVHKGNLQQDMWMGVNASGKCDWAALRELIKKHGVRNSLLVALMPTALTSQILGNSECFAPYTSNVYCRNVSHGRFHVVNKHLLHDLTQLGLWSPTLLSQIISNDGSIQKISVIPEKLRAIYKTVWEIDPKTLIDMAVDRGCYIDQSQSLCIHMDKPDPETLSLLHFHAWSKGLKTGMYYLHSRTAVSAVGSHVHVPFCW</sequence>
<evidence type="ECO:0000313" key="1">
    <source>
        <dbReference type="EMBL" id="KAI3708565.1"/>
    </source>
</evidence>
<evidence type="ECO:0000313" key="2">
    <source>
        <dbReference type="Proteomes" id="UP001055811"/>
    </source>
</evidence>
<keyword evidence="2" id="KW-1185">Reference proteome</keyword>
<accession>A0ACB9AJE9</accession>
<protein>
    <submittedName>
        <fullName evidence="1">Uncharacterized protein</fullName>
    </submittedName>
</protein>
<comment type="caution">
    <text evidence="1">The sequence shown here is derived from an EMBL/GenBank/DDBJ whole genome shotgun (WGS) entry which is preliminary data.</text>
</comment>
<organism evidence="1 2">
    <name type="scientific">Cichorium intybus</name>
    <name type="common">Chicory</name>
    <dbReference type="NCBI Taxonomy" id="13427"/>
    <lineage>
        <taxon>Eukaryota</taxon>
        <taxon>Viridiplantae</taxon>
        <taxon>Streptophyta</taxon>
        <taxon>Embryophyta</taxon>
        <taxon>Tracheophyta</taxon>
        <taxon>Spermatophyta</taxon>
        <taxon>Magnoliopsida</taxon>
        <taxon>eudicotyledons</taxon>
        <taxon>Gunneridae</taxon>
        <taxon>Pentapetalae</taxon>
        <taxon>asterids</taxon>
        <taxon>campanulids</taxon>
        <taxon>Asterales</taxon>
        <taxon>Asteraceae</taxon>
        <taxon>Cichorioideae</taxon>
        <taxon>Cichorieae</taxon>
        <taxon>Cichoriinae</taxon>
        <taxon>Cichorium</taxon>
    </lineage>
</organism>
<reference evidence="1 2" key="2">
    <citation type="journal article" date="2022" name="Mol. Ecol. Resour.">
        <title>The genomes of chicory, endive, great burdock and yacon provide insights into Asteraceae paleo-polyploidization history and plant inulin production.</title>
        <authorList>
            <person name="Fan W."/>
            <person name="Wang S."/>
            <person name="Wang H."/>
            <person name="Wang A."/>
            <person name="Jiang F."/>
            <person name="Liu H."/>
            <person name="Zhao H."/>
            <person name="Xu D."/>
            <person name="Zhang Y."/>
        </authorList>
    </citation>
    <scope>NUCLEOTIDE SEQUENCE [LARGE SCALE GENOMIC DNA]</scope>
    <source>
        <strain evidence="2">cv. Punajuju</strain>
        <tissue evidence="1">Leaves</tissue>
    </source>
</reference>
<reference evidence="2" key="1">
    <citation type="journal article" date="2022" name="Mol. Ecol. Resour.">
        <title>The genomes of chicory, endive, great burdock and yacon provide insights into Asteraceae palaeo-polyploidization history and plant inulin production.</title>
        <authorList>
            <person name="Fan W."/>
            <person name="Wang S."/>
            <person name="Wang H."/>
            <person name="Wang A."/>
            <person name="Jiang F."/>
            <person name="Liu H."/>
            <person name="Zhao H."/>
            <person name="Xu D."/>
            <person name="Zhang Y."/>
        </authorList>
    </citation>
    <scope>NUCLEOTIDE SEQUENCE [LARGE SCALE GENOMIC DNA]</scope>
    <source>
        <strain evidence="2">cv. Punajuju</strain>
    </source>
</reference>
<proteinExistence type="predicted"/>
<name>A0ACB9AJE9_CICIN</name>
<gene>
    <name evidence="1" type="ORF">L2E82_37815</name>
</gene>
<dbReference type="Proteomes" id="UP001055811">
    <property type="component" value="Linkage Group LG07"/>
</dbReference>